<dbReference type="Proteomes" id="UP000741863">
    <property type="component" value="Unassembled WGS sequence"/>
</dbReference>
<evidence type="ECO:0000313" key="4">
    <source>
        <dbReference type="Proteomes" id="UP000741863"/>
    </source>
</evidence>
<reference evidence="3 4" key="1">
    <citation type="submission" date="2021-01" db="EMBL/GenBank/DDBJ databases">
        <title>Genomic Encyclopedia of Type Strains, Phase IV (KMG-IV): sequencing the most valuable type-strain genomes for metagenomic binning, comparative biology and taxonomic classification.</title>
        <authorList>
            <person name="Goeker M."/>
        </authorList>
    </citation>
    <scope>NUCLEOTIDE SEQUENCE [LARGE SCALE GENOMIC DNA]</scope>
    <source>
        <strain evidence="3 4">DSM 25540</strain>
    </source>
</reference>
<comment type="caution">
    <text evidence="3">The sequence shown here is derived from an EMBL/GenBank/DDBJ whole genome shotgun (WGS) entry which is preliminary data.</text>
</comment>
<organism evidence="3 4">
    <name type="scientific">Geomicrobium sediminis</name>
    <dbReference type="NCBI Taxonomy" id="1347788"/>
    <lineage>
        <taxon>Bacteria</taxon>
        <taxon>Bacillati</taxon>
        <taxon>Bacillota</taxon>
        <taxon>Bacilli</taxon>
        <taxon>Bacillales</taxon>
        <taxon>Geomicrobium</taxon>
    </lineage>
</organism>
<dbReference type="NCBIfam" id="NF033551">
    <property type="entry name" value="transpos_IS1182"/>
    <property type="match status" value="1"/>
</dbReference>
<evidence type="ECO:0000313" key="3">
    <source>
        <dbReference type="EMBL" id="MBM7635207.1"/>
    </source>
</evidence>
<feature type="non-terminal residue" evidence="3">
    <location>
        <position position="484"/>
    </location>
</feature>
<proteinExistence type="predicted"/>
<sequence length="484" mass="56917">MLRRQTDKQIELEMVSIDQVMPEDHLLRKIDEHVDFNFIYDKVETYYSTTNGRPPIDPVMLFKMMFVGYLYGIRSERQLEREIQTNIAYRWFLGLGLTEKVPHHSTISFNRHKRFQGTTAFQDIFDDVVVKAMEQGMVSGRVLFSDSTHLKANANRQHFTRETVKVETQSYINELDEAVTEDREEHGKKPLAKKEKEEWKTVRKSTTDRESGYLYREGKPEGFYYLDHRTTDIKFNIITDVHVTPGNVHDSQPYLERLKRQLDRFQFPVEAVALDAGYFTTPVCKGIEDLGIMAVIAHRRYRPIKGRIPKWKYTYDAKTNTYTCPNGKTLTYSTTNREGYRQYHSNPEDCKTCPLLLTCTQSQNHKKVLTRHVWEESKERVRMNRLSKEGKAIYRMRKYKIERSFADSKQLHGLRYCRLRRLEGASEQALMTATVQNIKKIAMHLSRQKERFFILFTKKIVIGTNSKTIRESLGSQNQGFLDNL</sequence>
<dbReference type="PANTHER" id="PTHR33408:SF2">
    <property type="entry name" value="TRANSPOSASE DDE DOMAIN-CONTAINING PROTEIN"/>
    <property type="match status" value="1"/>
</dbReference>
<dbReference type="InterPro" id="IPR008490">
    <property type="entry name" value="Transposase_InsH_N"/>
</dbReference>
<dbReference type="PANTHER" id="PTHR33408">
    <property type="entry name" value="TRANSPOSASE"/>
    <property type="match status" value="1"/>
</dbReference>
<feature type="domain" description="Transposase InsH N-terminal" evidence="1">
    <location>
        <begin position="16"/>
        <end position="113"/>
    </location>
</feature>
<gene>
    <name evidence="3" type="ORF">JOD17_004360</name>
</gene>
<keyword evidence="4" id="KW-1185">Reference proteome</keyword>
<dbReference type="Pfam" id="PF13751">
    <property type="entry name" value="DDE_Tnp_1_6"/>
    <property type="match status" value="1"/>
</dbReference>
<dbReference type="Pfam" id="PF05598">
    <property type="entry name" value="DUF772"/>
    <property type="match status" value="1"/>
</dbReference>
<accession>A0ABS2PIU1</accession>
<feature type="domain" description="Transposase DDE" evidence="2">
    <location>
        <begin position="323"/>
        <end position="441"/>
    </location>
</feature>
<evidence type="ECO:0000259" key="2">
    <source>
        <dbReference type="Pfam" id="PF13751"/>
    </source>
</evidence>
<dbReference type="EMBL" id="JAFBEC010000034">
    <property type="protein sequence ID" value="MBM7635207.1"/>
    <property type="molecule type" value="Genomic_DNA"/>
</dbReference>
<evidence type="ECO:0000259" key="1">
    <source>
        <dbReference type="Pfam" id="PF05598"/>
    </source>
</evidence>
<dbReference type="InterPro" id="IPR047629">
    <property type="entry name" value="IS1182_transpos"/>
</dbReference>
<dbReference type="InterPro" id="IPR025668">
    <property type="entry name" value="Tnp_DDE_dom"/>
</dbReference>
<protein>
    <submittedName>
        <fullName evidence="3">Transposase</fullName>
    </submittedName>
</protein>
<name>A0ABS2PIU1_9BACL</name>